<evidence type="ECO:0000313" key="5">
    <source>
        <dbReference type="EMBL" id="MCS7483222.1"/>
    </source>
</evidence>
<dbReference type="Gene3D" id="1.10.10.10">
    <property type="entry name" value="Winged helix-like DNA-binding domain superfamily/Winged helix DNA-binding domain"/>
    <property type="match status" value="1"/>
</dbReference>
<evidence type="ECO:0000256" key="3">
    <source>
        <dbReference type="ARBA" id="ARBA00023163"/>
    </source>
</evidence>
<reference evidence="5" key="1">
    <citation type="submission" date="2022-08" db="EMBL/GenBank/DDBJ databases">
        <authorList>
            <person name="Tistechok S."/>
            <person name="Samborskyy M."/>
            <person name="Roman I."/>
        </authorList>
    </citation>
    <scope>NUCLEOTIDE SEQUENCE</scope>
    <source>
        <strain evidence="5">DSM 103496</strain>
    </source>
</reference>
<dbReference type="PROSITE" id="PS00622">
    <property type="entry name" value="HTH_LUXR_1"/>
    <property type="match status" value="1"/>
</dbReference>
<dbReference type="AlphaFoldDB" id="A0A9X2VVM6"/>
<keyword evidence="3" id="KW-0804">Transcription</keyword>
<dbReference type="PANTHER" id="PTHR44688:SF16">
    <property type="entry name" value="DNA-BINDING TRANSCRIPTIONAL ACTIVATOR DEVR_DOSR"/>
    <property type="match status" value="1"/>
</dbReference>
<comment type="caution">
    <text evidence="5">The sequence shown here is derived from an EMBL/GenBank/DDBJ whole genome shotgun (WGS) entry which is preliminary data.</text>
</comment>
<name>A0A9X2VVM6_9PSEU</name>
<dbReference type="SUPFAM" id="SSF46894">
    <property type="entry name" value="C-terminal effector domain of the bipartite response regulators"/>
    <property type="match status" value="1"/>
</dbReference>
<keyword evidence="2" id="KW-0238">DNA-binding</keyword>
<dbReference type="EMBL" id="JANYMP010000030">
    <property type="protein sequence ID" value="MCS7483222.1"/>
    <property type="molecule type" value="Genomic_DNA"/>
</dbReference>
<dbReference type="SMART" id="SM00421">
    <property type="entry name" value="HTH_LUXR"/>
    <property type="match status" value="1"/>
</dbReference>
<gene>
    <name evidence="5" type="ORF">NZH93_40800</name>
</gene>
<dbReference type="PROSITE" id="PS50043">
    <property type="entry name" value="HTH_LUXR_2"/>
    <property type="match status" value="1"/>
</dbReference>
<proteinExistence type="predicted"/>
<keyword evidence="1" id="KW-0805">Transcription regulation</keyword>
<accession>A0A9X2VVM6</accession>
<evidence type="ECO:0000259" key="4">
    <source>
        <dbReference type="PROSITE" id="PS50043"/>
    </source>
</evidence>
<dbReference type="InterPro" id="IPR000792">
    <property type="entry name" value="Tscrpt_reg_LuxR_C"/>
</dbReference>
<dbReference type="Proteomes" id="UP001141259">
    <property type="component" value="Unassembled WGS sequence"/>
</dbReference>
<keyword evidence="6" id="KW-1185">Reference proteome</keyword>
<dbReference type="InterPro" id="IPR036388">
    <property type="entry name" value="WH-like_DNA-bd_sf"/>
</dbReference>
<protein>
    <submittedName>
        <fullName evidence="5">Helix-turn-helix transcriptional regulator</fullName>
    </submittedName>
</protein>
<dbReference type="InterPro" id="IPR016032">
    <property type="entry name" value="Sig_transdc_resp-reg_C-effctor"/>
</dbReference>
<evidence type="ECO:0000256" key="1">
    <source>
        <dbReference type="ARBA" id="ARBA00023015"/>
    </source>
</evidence>
<dbReference type="Pfam" id="PF00196">
    <property type="entry name" value="GerE"/>
    <property type="match status" value="1"/>
</dbReference>
<dbReference type="GO" id="GO:0003677">
    <property type="term" value="F:DNA binding"/>
    <property type="evidence" value="ECO:0007669"/>
    <property type="project" value="UniProtKB-KW"/>
</dbReference>
<dbReference type="PRINTS" id="PR00038">
    <property type="entry name" value="HTHLUXR"/>
</dbReference>
<sequence length="64" mass="6773">MLSPRELEVARMVGMGCTNKMIAASLGISLYTVSTHLRRIFVKLEVPTRAAMVAVLAGRGAVAG</sequence>
<evidence type="ECO:0000256" key="2">
    <source>
        <dbReference type="ARBA" id="ARBA00023125"/>
    </source>
</evidence>
<feature type="domain" description="HTH luxR-type" evidence="4">
    <location>
        <begin position="1"/>
        <end position="60"/>
    </location>
</feature>
<dbReference type="GO" id="GO:0006355">
    <property type="term" value="P:regulation of DNA-templated transcription"/>
    <property type="evidence" value="ECO:0007669"/>
    <property type="project" value="InterPro"/>
</dbReference>
<dbReference type="PANTHER" id="PTHR44688">
    <property type="entry name" value="DNA-BINDING TRANSCRIPTIONAL ACTIVATOR DEVR_DOSR"/>
    <property type="match status" value="1"/>
</dbReference>
<organism evidence="5 6">
    <name type="scientific">Umezawaea endophytica</name>
    <dbReference type="NCBI Taxonomy" id="1654476"/>
    <lineage>
        <taxon>Bacteria</taxon>
        <taxon>Bacillati</taxon>
        <taxon>Actinomycetota</taxon>
        <taxon>Actinomycetes</taxon>
        <taxon>Pseudonocardiales</taxon>
        <taxon>Pseudonocardiaceae</taxon>
        <taxon>Umezawaea</taxon>
    </lineage>
</organism>
<dbReference type="CDD" id="cd06170">
    <property type="entry name" value="LuxR_C_like"/>
    <property type="match status" value="1"/>
</dbReference>
<evidence type="ECO:0000313" key="6">
    <source>
        <dbReference type="Proteomes" id="UP001141259"/>
    </source>
</evidence>